<gene>
    <name evidence="1" type="ORF">JOC49_000846</name>
</gene>
<dbReference type="RefSeq" id="WP_204662714.1">
    <property type="nucleotide sequence ID" value="NZ_JAFBDT010000004.1"/>
</dbReference>
<dbReference type="Proteomes" id="UP000767854">
    <property type="component" value="Unassembled WGS sequence"/>
</dbReference>
<sequence>MLTLTVDFRKELAHRIEENGNKGLSDIDLMEFSKKLIQKLKNSNSVKLYRYMPFNYNSVRSIETGSIYLSEVGKMNDVFEGLTLTHSNKNISFNTLNDLIYLKSFCEEKDNLLMWSHYADNHKGICIEYDLTYLISKIDDKKSNPNILFHLFPVVYLENRINDEAAFNNLIYASKSINQYKLDLKNQNHHDDVEWHNDIKMLFLIKSKSWGYEKEWRIAVTFTQMNEKPKYSDESLSDLYTIDSQNVDFDCITSIYCGANLENDKVEHLKEIAKRVNNNSLRRLSVYRSQLDPKEYKLNYERIL</sequence>
<dbReference type="Pfam" id="PF11185">
    <property type="entry name" value="DUF2971"/>
    <property type="match status" value="1"/>
</dbReference>
<evidence type="ECO:0000313" key="2">
    <source>
        <dbReference type="Proteomes" id="UP000767854"/>
    </source>
</evidence>
<accession>A0ABS2MPJ2</accession>
<protein>
    <recommendedName>
        <fullName evidence="3">DUF2971 domain-containing protein</fullName>
    </recommendedName>
</protein>
<reference evidence="1 2" key="1">
    <citation type="submission" date="2021-01" db="EMBL/GenBank/DDBJ databases">
        <title>Genomic Encyclopedia of Type Strains, Phase IV (KMG-IV): sequencing the most valuable type-strain genomes for metagenomic binning, comparative biology and taxonomic classification.</title>
        <authorList>
            <person name="Goeker M."/>
        </authorList>
    </citation>
    <scope>NUCLEOTIDE SEQUENCE [LARGE SCALE GENOMIC DNA]</scope>
    <source>
        <strain evidence="1 2">DSM 24436</strain>
    </source>
</reference>
<name>A0ABS2MPJ2_9FIRM</name>
<evidence type="ECO:0008006" key="3">
    <source>
        <dbReference type="Google" id="ProtNLM"/>
    </source>
</evidence>
<dbReference type="InterPro" id="IPR021352">
    <property type="entry name" value="DUF2971"/>
</dbReference>
<evidence type="ECO:0000313" key="1">
    <source>
        <dbReference type="EMBL" id="MBM7561326.1"/>
    </source>
</evidence>
<keyword evidence="2" id="KW-1185">Reference proteome</keyword>
<dbReference type="EMBL" id="JAFBDT010000004">
    <property type="protein sequence ID" value="MBM7561326.1"/>
    <property type="molecule type" value="Genomic_DNA"/>
</dbReference>
<comment type="caution">
    <text evidence="1">The sequence shown here is derived from an EMBL/GenBank/DDBJ whole genome shotgun (WGS) entry which is preliminary data.</text>
</comment>
<proteinExistence type="predicted"/>
<organism evidence="1 2">
    <name type="scientific">Fusibacter tunisiensis</name>
    <dbReference type="NCBI Taxonomy" id="1008308"/>
    <lineage>
        <taxon>Bacteria</taxon>
        <taxon>Bacillati</taxon>
        <taxon>Bacillota</taxon>
        <taxon>Clostridia</taxon>
        <taxon>Eubacteriales</taxon>
        <taxon>Eubacteriales Family XII. Incertae Sedis</taxon>
        <taxon>Fusibacter</taxon>
    </lineage>
</organism>